<evidence type="ECO:0000313" key="1">
    <source>
        <dbReference type="EMBL" id="ARE83863.1"/>
    </source>
</evidence>
<accession>A0A1V0RPZ0</accession>
<evidence type="ECO:0000313" key="2">
    <source>
        <dbReference type="Proteomes" id="UP000192273"/>
    </source>
</evidence>
<keyword evidence="2" id="KW-1185">Reference proteome</keyword>
<organism evidence="1 2">
    <name type="scientific">Roseovarius mucosus</name>
    <dbReference type="NCBI Taxonomy" id="215743"/>
    <lineage>
        <taxon>Bacteria</taxon>
        <taxon>Pseudomonadati</taxon>
        <taxon>Pseudomonadota</taxon>
        <taxon>Alphaproteobacteria</taxon>
        <taxon>Rhodobacterales</taxon>
        <taxon>Roseobacteraceae</taxon>
        <taxon>Roseovarius</taxon>
    </lineage>
</organism>
<name>A0A1V0RPZ0_9RHOB</name>
<protein>
    <submittedName>
        <fullName evidence="1">Uncharacterized protein</fullName>
    </submittedName>
</protein>
<reference evidence="1 2" key="1">
    <citation type="submission" date="2017-03" db="EMBL/GenBank/DDBJ databases">
        <title>Genome Sequence of Roseovarius mucosus strain SMR3 Isolated from a culture of the Diatom Skeletonema marinoi.</title>
        <authorList>
            <person name="Topel M."/>
            <person name="Pinder M."/>
            <person name="Johansson O.N."/>
            <person name="Kourtchenko O."/>
            <person name="Godhe A."/>
            <person name="Clarke A.K."/>
        </authorList>
    </citation>
    <scope>NUCLEOTIDE SEQUENCE [LARGE SCALE GENOMIC DNA]</scope>
    <source>
        <strain evidence="1 2">SMR3</strain>
    </source>
</reference>
<sequence length="156" mass="17297">MRCRKPFGNRDNVILPAPWGQSEHDNVGENVEQVTLLKQQEQVRLDAYRLAALYLQLGDRNAEDVVCRALEELAARLTHAERLYREGQMADLRKCVRSLIAIADQIGMLHLARVAGDVTGSIDAGDANALAATFARLLRIGEGSLCEIWDMADPLN</sequence>
<proteinExistence type="predicted"/>
<dbReference type="KEGG" id="rmm:ROSMUCSMR3_02394"/>
<dbReference type="AlphaFoldDB" id="A0A1V0RPZ0"/>
<dbReference type="EMBL" id="CP020474">
    <property type="protein sequence ID" value="ARE83863.1"/>
    <property type="molecule type" value="Genomic_DNA"/>
</dbReference>
<dbReference type="Proteomes" id="UP000192273">
    <property type="component" value="Chromosome"/>
</dbReference>
<gene>
    <name evidence="1" type="ORF">ROSMUCSMR3_02394</name>
</gene>